<evidence type="ECO:0000313" key="2">
    <source>
        <dbReference type="EMBL" id="MDM8200043.1"/>
    </source>
</evidence>
<name>A0ABT7UMB8_9FIRM</name>
<keyword evidence="1" id="KW-0812">Transmembrane</keyword>
<keyword evidence="1" id="KW-1133">Transmembrane helix</keyword>
<dbReference type="Proteomes" id="UP001529380">
    <property type="component" value="Unassembled WGS sequence"/>
</dbReference>
<reference evidence="2 3" key="1">
    <citation type="submission" date="2023-06" db="EMBL/GenBank/DDBJ databases">
        <title>Identification and characterization of horizontal gene transfer across gut microbiota members of farm animals based on homology search.</title>
        <authorList>
            <person name="Schwarzerova J."/>
            <person name="Nykrynova M."/>
            <person name="Jureckova K."/>
            <person name="Cejkova D."/>
            <person name="Rychlik I."/>
        </authorList>
    </citation>
    <scope>NUCLEOTIDE SEQUENCE [LARGE SCALE GENOMIC DNA]</scope>
    <source>
        <strain evidence="2 3">ET340</strain>
    </source>
</reference>
<accession>A0ABT7UMB8</accession>
<organism evidence="2 3">
    <name type="scientific">Allofournierella massiliensis</name>
    <dbReference type="NCBI Taxonomy" id="1650663"/>
    <lineage>
        <taxon>Bacteria</taxon>
        <taxon>Bacillati</taxon>
        <taxon>Bacillota</taxon>
        <taxon>Clostridia</taxon>
        <taxon>Eubacteriales</taxon>
        <taxon>Oscillospiraceae</taxon>
        <taxon>Allofournierella</taxon>
    </lineage>
</organism>
<gene>
    <name evidence="2" type="ORF">QUW08_01840</name>
</gene>
<sequence length="482" mass="51641">MRIFDDKRCDDTIRLAIDRELGSIQLDASQKSAILAQCRPSLTVAPRRRPVRRVLAVAASFAAVMVLSAGTLAAAPELRESLKGLSEDTIAILQPVNEVSEDQGIRMEVLGAVNDGGVAVAFLSLQDTTGQGRVSDTVLLKDCQISDDMGGAFANVVSYDETTETAILRLEGMGGDADAGEKITVSASSLLSGEQQVSDESTGYTVSELLASGPAAEYAAPEEGMVMGSMAGVADPEHAEISMEEIEQLKDSGKVPVLKPWAESLKIDGVDWASVAAAAKIGNQLHIQYNTDSVLGGVNSLSFRLKDASGQVLDLPMLELNIGPRTELSQELYYTETNEYVLFLPEGQDVSDMEVVYSGTTYESLTQGEWSTTFRLEKVKERLQSKLNLDLGGWTVESVTISPVALTVRGSGDMWDISGEMPMPEISIQLQDGTQVETSAAGTSVSDEGVTLNSMFNEILDLSQVKSVTLNGEALDMEYITE</sequence>
<protein>
    <recommendedName>
        <fullName evidence="4">DUF4179 domain-containing protein</fullName>
    </recommendedName>
</protein>
<keyword evidence="1" id="KW-0472">Membrane</keyword>
<feature type="transmembrane region" description="Helical" evidence="1">
    <location>
        <begin position="54"/>
        <end position="75"/>
    </location>
</feature>
<reference evidence="2 3" key="3">
    <citation type="submission" date="2023-06" db="EMBL/GenBank/DDBJ databases">
        <authorList>
            <person name="Zeman M."/>
            <person name="Kubasova T."/>
            <person name="Jahodarova E."/>
            <person name="Nykrynova M."/>
            <person name="Rychlik I."/>
        </authorList>
    </citation>
    <scope>NUCLEOTIDE SEQUENCE [LARGE SCALE GENOMIC DNA]</scope>
    <source>
        <strain evidence="2 3">ET340</strain>
    </source>
</reference>
<reference evidence="3" key="2">
    <citation type="submission" date="2023-06" db="EMBL/GenBank/DDBJ databases">
        <title>Identification and characterization of horizontal gene transfer across gut microbiota members of farm animals based on homology search.</title>
        <authorList>
            <person name="Zeman M."/>
            <person name="Kubasova T."/>
            <person name="Jahodarova E."/>
            <person name="Nykrynova M."/>
            <person name="Rychlik I."/>
        </authorList>
    </citation>
    <scope>NUCLEOTIDE SEQUENCE [LARGE SCALE GENOMIC DNA]</scope>
    <source>
        <strain evidence="3">ET340</strain>
    </source>
</reference>
<keyword evidence="3" id="KW-1185">Reference proteome</keyword>
<dbReference type="EMBL" id="JAUDCL010000002">
    <property type="protein sequence ID" value="MDM8200043.1"/>
    <property type="molecule type" value="Genomic_DNA"/>
</dbReference>
<proteinExistence type="predicted"/>
<dbReference type="RefSeq" id="WP_289598838.1">
    <property type="nucleotide sequence ID" value="NZ_JAUDCL010000002.1"/>
</dbReference>
<evidence type="ECO:0000256" key="1">
    <source>
        <dbReference type="SAM" id="Phobius"/>
    </source>
</evidence>
<comment type="caution">
    <text evidence="2">The sequence shown here is derived from an EMBL/GenBank/DDBJ whole genome shotgun (WGS) entry which is preliminary data.</text>
</comment>
<evidence type="ECO:0008006" key="4">
    <source>
        <dbReference type="Google" id="ProtNLM"/>
    </source>
</evidence>
<evidence type="ECO:0000313" key="3">
    <source>
        <dbReference type="Proteomes" id="UP001529380"/>
    </source>
</evidence>